<feature type="compositionally biased region" description="Low complexity" evidence="2">
    <location>
        <begin position="298"/>
        <end position="336"/>
    </location>
</feature>
<feature type="region of interest" description="Disordered" evidence="2">
    <location>
        <begin position="409"/>
        <end position="512"/>
    </location>
</feature>
<comment type="similarity">
    <text evidence="1">Belongs to the phospholipid scramblase family.</text>
</comment>
<feature type="compositionally biased region" description="Pro residues" evidence="2">
    <location>
        <begin position="409"/>
        <end position="422"/>
    </location>
</feature>
<organism evidence="3">
    <name type="scientific">Chlamydomonas leiostraca</name>
    <dbReference type="NCBI Taxonomy" id="1034604"/>
    <lineage>
        <taxon>Eukaryota</taxon>
        <taxon>Viridiplantae</taxon>
        <taxon>Chlorophyta</taxon>
        <taxon>core chlorophytes</taxon>
        <taxon>Chlorophyceae</taxon>
        <taxon>CS clade</taxon>
        <taxon>Chlamydomonadales</taxon>
        <taxon>Chlamydomonadaceae</taxon>
        <taxon>Chlamydomonas</taxon>
    </lineage>
</organism>
<evidence type="ECO:0000256" key="1">
    <source>
        <dbReference type="ARBA" id="ARBA00005350"/>
    </source>
</evidence>
<evidence type="ECO:0008006" key="4">
    <source>
        <dbReference type="Google" id="ProtNLM"/>
    </source>
</evidence>
<dbReference type="PANTHER" id="PTHR23248:SF9">
    <property type="entry name" value="PHOSPHOLIPID SCRAMBLASE"/>
    <property type="match status" value="1"/>
</dbReference>
<dbReference type="EMBL" id="HBFB01028155">
    <property type="protein sequence ID" value="CAD8691580.1"/>
    <property type="molecule type" value="Transcribed_RNA"/>
</dbReference>
<accession>A0A7S0RZ81</accession>
<dbReference type="InterPro" id="IPR005552">
    <property type="entry name" value="Scramblase"/>
</dbReference>
<dbReference type="GO" id="GO:0017128">
    <property type="term" value="F:phospholipid scramblase activity"/>
    <property type="evidence" value="ECO:0007669"/>
    <property type="project" value="InterPro"/>
</dbReference>
<dbReference type="GO" id="GO:0005886">
    <property type="term" value="C:plasma membrane"/>
    <property type="evidence" value="ECO:0007669"/>
    <property type="project" value="TreeGrafter"/>
</dbReference>
<dbReference type="SUPFAM" id="SSF54518">
    <property type="entry name" value="Tubby C-terminal domain-like"/>
    <property type="match status" value="1"/>
</dbReference>
<proteinExistence type="inferred from homology"/>
<dbReference type="InterPro" id="IPR025659">
    <property type="entry name" value="Tubby-like_C"/>
</dbReference>
<name>A0A7S0RZ81_9CHLO</name>
<reference evidence="3" key="1">
    <citation type="submission" date="2021-01" db="EMBL/GenBank/DDBJ databases">
        <authorList>
            <person name="Corre E."/>
            <person name="Pelletier E."/>
            <person name="Niang G."/>
            <person name="Scheremetjew M."/>
            <person name="Finn R."/>
            <person name="Kale V."/>
            <person name="Holt S."/>
            <person name="Cochrane G."/>
            <person name="Meng A."/>
            <person name="Brown T."/>
            <person name="Cohen L."/>
        </authorList>
    </citation>
    <scope>NUCLEOTIDE SEQUENCE</scope>
    <source>
        <strain evidence="3">SAG 11-49</strain>
    </source>
</reference>
<dbReference type="Pfam" id="PF03803">
    <property type="entry name" value="Scramblase"/>
    <property type="match status" value="1"/>
</dbReference>
<feature type="compositionally biased region" description="Low complexity" evidence="2">
    <location>
        <begin position="460"/>
        <end position="471"/>
    </location>
</feature>
<protein>
    <recommendedName>
        <fullName evidence="4">Phospholipid scramblase</fullName>
    </recommendedName>
</protein>
<gene>
    <name evidence="3" type="ORF">CLEI1391_LOCUS15763</name>
</gene>
<evidence type="ECO:0000313" key="3">
    <source>
        <dbReference type="EMBL" id="CAD8691580.1"/>
    </source>
</evidence>
<feature type="region of interest" description="Disordered" evidence="2">
    <location>
        <begin position="286"/>
        <end position="342"/>
    </location>
</feature>
<dbReference type="PANTHER" id="PTHR23248">
    <property type="entry name" value="PHOSPHOLIPID SCRAMBLASE-RELATED"/>
    <property type="match status" value="1"/>
</dbReference>
<feature type="compositionally biased region" description="Gly residues" evidence="2">
    <location>
        <begin position="503"/>
        <end position="512"/>
    </location>
</feature>
<sequence length="528" mass="54607">MLLRTTALLRVGEVVLRQALPAATQLLHGLPSWAPMQGAMCTHEQNRGFASKQLSFHEKKRKALGLPPEETPSQPAITEQQTAVVVRPNEGPASVQQIANVLNHSALIITRPIEWGNVIFGYEQANRYTVYDQDGQPVAQLMEDYQGLANEVGRQLLRKRRAFTATVFSADGSQVIFRLRRPAYLINSTMFIEDGEGRALGEIRQRWHPLRRNYDMYLGARQFAAISGTFLAWEFELKDEKGGTLALIDRNFQGLGKEIFTDAGKYVIHFGAPTTHATAEEAQAALEGSAGADGGSSGKDAGSGSTPAIAASSAQPTGGAGAAADAPPSTAPAAPASGPPVTPLAQLRTGVAVIPTQSGNQLQVVRPLALDERMAVLAAAISVDYDYFSQHSHHGGGLVPPMFIPLPGSSPTPVPAGDPGAPPAGAAGAGAVGAEGAASAHPGSDGLGHDTAGGFGAGSAQGAAASSSPPGDMHLGGDEFNAPQGGPGPGEEMRWDLPEASAPGGGEAAEGAGGIFSAIWDFIKDASD</sequence>
<evidence type="ECO:0000256" key="2">
    <source>
        <dbReference type="SAM" id="MobiDB-lite"/>
    </source>
</evidence>
<dbReference type="AlphaFoldDB" id="A0A7S0RZ81"/>